<dbReference type="InterPro" id="IPR036291">
    <property type="entry name" value="NAD(P)-bd_dom_sf"/>
</dbReference>
<dbReference type="SUPFAM" id="SSF52210">
    <property type="entry name" value="Succinyl-CoA synthetase domains"/>
    <property type="match status" value="2"/>
</dbReference>
<dbReference type="Pfam" id="PF13607">
    <property type="entry name" value="Succ_CoA_lig"/>
    <property type="match status" value="1"/>
</dbReference>
<keyword evidence="1 5" id="KW-0436">Ligase</keyword>
<dbReference type="PANTHER" id="PTHR43334:SF1">
    <property type="entry name" value="3-HYDROXYPROPIONATE--COA LIGASE [ADP-FORMING]"/>
    <property type="match status" value="1"/>
</dbReference>
<dbReference type="Pfam" id="PF19045">
    <property type="entry name" value="Ligase_CoA_2"/>
    <property type="match status" value="1"/>
</dbReference>
<dbReference type="InterPro" id="IPR051538">
    <property type="entry name" value="Acyl-CoA_Synth/Transferase"/>
</dbReference>
<dbReference type="Gene3D" id="3.30.1490.20">
    <property type="entry name" value="ATP-grasp fold, A domain"/>
    <property type="match status" value="1"/>
</dbReference>
<dbReference type="RefSeq" id="WP_376812883.1">
    <property type="nucleotide sequence ID" value="NZ_JBHSDY010000005.1"/>
</dbReference>
<dbReference type="SMART" id="SM00881">
    <property type="entry name" value="CoA_binding"/>
    <property type="match status" value="1"/>
</dbReference>
<dbReference type="Proteomes" id="UP001595756">
    <property type="component" value="Unassembled WGS sequence"/>
</dbReference>
<dbReference type="EMBL" id="JBHSDY010000005">
    <property type="protein sequence ID" value="MFC4298332.1"/>
    <property type="molecule type" value="Genomic_DNA"/>
</dbReference>
<dbReference type="SUPFAM" id="SSF51735">
    <property type="entry name" value="NAD(P)-binding Rossmann-fold domains"/>
    <property type="match status" value="1"/>
</dbReference>
<keyword evidence="6" id="KW-1185">Reference proteome</keyword>
<keyword evidence="2" id="KW-0547">Nucleotide-binding</keyword>
<name>A0ABV8RYR9_9BURK</name>
<comment type="caution">
    <text evidence="5">The sequence shown here is derived from an EMBL/GenBank/DDBJ whole genome shotgun (WGS) entry which is preliminary data.</text>
</comment>
<dbReference type="Gene3D" id="3.40.50.261">
    <property type="entry name" value="Succinyl-CoA synthetase domains"/>
    <property type="match status" value="2"/>
</dbReference>
<evidence type="ECO:0000256" key="1">
    <source>
        <dbReference type="ARBA" id="ARBA00022598"/>
    </source>
</evidence>
<evidence type="ECO:0000256" key="2">
    <source>
        <dbReference type="ARBA" id="ARBA00022741"/>
    </source>
</evidence>
<dbReference type="InterPro" id="IPR032875">
    <property type="entry name" value="Succ_CoA_lig_flav_dom"/>
</dbReference>
<evidence type="ECO:0000313" key="6">
    <source>
        <dbReference type="Proteomes" id="UP001595756"/>
    </source>
</evidence>
<dbReference type="InterPro" id="IPR043938">
    <property type="entry name" value="Ligase_CoA_dom"/>
</dbReference>
<dbReference type="Pfam" id="PF13549">
    <property type="entry name" value="ATP-grasp_5"/>
    <property type="match status" value="1"/>
</dbReference>
<evidence type="ECO:0000259" key="4">
    <source>
        <dbReference type="SMART" id="SM00881"/>
    </source>
</evidence>
<evidence type="ECO:0000256" key="3">
    <source>
        <dbReference type="ARBA" id="ARBA00022840"/>
    </source>
</evidence>
<evidence type="ECO:0000313" key="5">
    <source>
        <dbReference type="EMBL" id="MFC4298332.1"/>
    </source>
</evidence>
<dbReference type="Gene3D" id="3.40.50.720">
    <property type="entry name" value="NAD(P)-binding Rossmann-like Domain"/>
    <property type="match status" value="1"/>
</dbReference>
<feature type="domain" description="CoA-binding" evidence="4">
    <location>
        <begin position="17"/>
        <end position="112"/>
    </location>
</feature>
<dbReference type="Gene3D" id="3.30.470.20">
    <property type="entry name" value="ATP-grasp fold, B domain"/>
    <property type="match status" value="1"/>
</dbReference>
<dbReference type="GO" id="GO:0016874">
    <property type="term" value="F:ligase activity"/>
    <property type="evidence" value="ECO:0007669"/>
    <property type="project" value="UniProtKB-KW"/>
</dbReference>
<organism evidence="5 6">
    <name type="scientific">Castellaniella hirudinis</name>
    <dbReference type="NCBI Taxonomy" id="1144617"/>
    <lineage>
        <taxon>Bacteria</taxon>
        <taxon>Pseudomonadati</taxon>
        <taxon>Pseudomonadota</taxon>
        <taxon>Betaproteobacteria</taxon>
        <taxon>Burkholderiales</taxon>
        <taxon>Alcaligenaceae</taxon>
        <taxon>Castellaniella</taxon>
    </lineage>
</organism>
<dbReference type="InterPro" id="IPR013815">
    <property type="entry name" value="ATP_grasp_subdomain_1"/>
</dbReference>
<dbReference type="InterPro" id="IPR016102">
    <property type="entry name" value="Succinyl-CoA_synth-like"/>
</dbReference>
<protein>
    <submittedName>
        <fullName evidence="5">Acetate--CoA ligase family protein</fullName>
    </submittedName>
</protein>
<reference evidence="6" key="1">
    <citation type="journal article" date="2019" name="Int. J. Syst. Evol. Microbiol.">
        <title>The Global Catalogue of Microorganisms (GCM) 10K type strain sequencing project: providing services to taxonomists for standard genome sequencing and annotation.</title>
        <authorList>
            <consortium name="The Broad Institute Genomics Platform"/>
            <consortium name="The Broad Institute Genome Sequencing Center for Infectious Disease"/>
            <person name="Wu L."/>
            <person name="Ma J."/>
        </authorList>
    </citation>
    <scope>NUCLEOTIDE SEQUENCE [LARGE SCALE GENOMIC DNA]</scope>
    <source>
        <strain evidence="6">CGMCC 1.19029</strain>
    </source>
</reference>
<dbReference type="SUPFAM" id="SSF56059">
    <property type="entry name" value="Glutathione synthetase ATP-binding domain-like"/>
    <property type="match status" value="1"/>
</dbReference>
<gene>
    <name evidence="5" type="ORF">ACFO0J_09800</name>
</gene>
<dbReference type="PANTHER" id="PTHR43334">
    <property type="entry name" value="ACETATE--COA LIGASE [ADP-FORMING]"/>
    <property type="match status" value="1"/>
</dbReference>
<sequence>MDLCSMDMEQDSAVDRMMEPRSIAIVGASSDARKRGYQIVESLVRNGYPHPIYPINPKGGAILGIPVLSSIDELPLELDLAVIARPADQVIPILEACCRRRVAGAVILASGFKESGPDGARRQEALQSFLATHDIRVIGPNTSGIINFNHGADLVGLKQQCRIGPISAVTQSGNMLLSLLADIEHHRTPGLDAYAGLGNQADVDVAELILAFSRRASTKAIAVHAEGLHDGRALIATAAEVSRGCPIVLVRGGRSEAGRHTALSHTGSVSGSDRVATGLLGQAGIIQVERVDELAVVAGALSSLPLPKAGKGVAIVSDGGGHATLAADSLTAAGLRLATLSEQARQALHRYLGATAAVSNPIDVASAGDASPRLFAQCIELLQSEPDVGVILVVGLLGGYHLRFDPEDEVQENAACLDIGRTAAAGKFPVVVHSCYEHRRPAAHQHLREHGIPVLGSIEHAVSCVQALVRRSHWLATAAQRTDAQALGRYARPTGQRTASVLSEPEARASLAAAGVDTGPWLFAENAAQARAHVAALGRPCAFKIVADGISHKSDVGGVRLNVGEDLAETAWTGMVEAVRRAHPDSAIRGVIVTPMIDAGTELLIGVTVDPGFGPMIAFGAGGVTIEALQDIAFRALPLTELEAKEMILETRIAKILAGYRRLPSIDMDTLARFIVDIGASSLRMENLADLEFNPVILNQSGLHIADVRLISAP</sequence>
<keyword evidence="3" id="KW-0067">ATP-binding</keyword>
<accession>A0ABV8RYR9</accession>
<dbReference type="InterPro" id="IPR003781">
    <property type="entry name" value="CoA-bd"/>
</dbReference>
<proteinExistence type="predicted"/>
<dbReference type="Pfam" id="PF13380">
    <property type="entry name" value="CoA_binding_2"/>
    <property type="match status" value="1"/>
</dbReference>